<feature type="signal peptide" evidence="9">
    <location>
        <begin position="1"/>
        <end position="26"/>
    </location>
</feature>
<feature type="chain" id="PRO_5017195296" description="TGF-beta family profile domain-containing protein" evidence="9">
    <location>
        <begin position="27"/>
        <end position="440"/>
    </location>
</feature>
<accession>A0A3B4A7F6</accession>
<dbReference type="PANTHER" id="PTHR11848">
    <property type="entry name" value="TGF-BETA FAMILY"/>
    <property type="match status" value="1"/>
</dbReference>
<keyword evidence="12" id="KW-1185">Reference proteome</keyword>
<feature type="domain" description="TGF-beta family profile" evidence="10">
    <location>
        <begin position="329"/>
        <end position="440"/>
    </location>
</feature>
<comment type="similarity">
    <text evidence="2 8">Belongs to the TGF-beta family.</text>
</comment>
<evidence type="ECO:0000256" key="6">
    <source>
        <dbReference type="ARBA" id="ARBA00023157"/>
    </source>
</evidence>
<dbReference type="InterPro" id="IPR001839">
    <property type="entry name" value="TGF-b_C"/>
</dbReference>
<evidence type="ECO:0000256" key="8">
    <source>
        <dbReference type="RuleBase" id="RU000354"/>
    </source>
</evidence>
<evidence type="ECO:0000256" key="4">
    <source>
        <dbReference type="ARBA" id="ARBA00022729"/>
    </source>
</evidence>
<dbReference type="Gene3D" id="2.60.120.970">
    <property type="match status" value="1"/>
</dbReference>
<dbReference type="GO" id="GO:0005615">
    <property type="term" value="C:extracellular space"/>
    <property type="evidence" value="ECO:0007669"/>
    <property type="project" value="TreeGrafter"/>
</dbReference>
<organism evidence="11 12">
    <name type="scientific">Periophthalmus magnuspinnatus</name>
    <dbReference type="NCBI Taxonomy" id="409849"/>
    <lineage>
        <taxon>Eukaryota</taxon>
        <taxon>Metazoa</taxon>
        <taxon>Chordata</taxon>
        <taxon>Craniata</taxon>
        <taxon>Vertebrata</taxon>
        <taxon>Euteleostomi</taxon>
        <taxon>Actinopterygii</taxon>
        <taxon>Neopterygii</taxon>
        <taxon>Teleostei</taxon>
        <taxon>Neoteleostei</taxon>
        <taxon>Acanthomorphata</taxon>
        <taxon>Gobiaria</taxon>
        <taxon>Gobiiformes</taxon>
        <taxon>Gobioidei</taxon>
        <taxon>Gobiidae</taxon>
        <taxon>Oxudercinae</taxon>
        <taxon>Periophthalmus</taxon>
    </lineage>
</organism>
<dbReference type="FunFam" id="2.10.90.10:FF:000001">
    <property type="entry name" value="Bone morphogenetic protein 4"/>
    <property type="match status" value="1"/>
</dbReference>
<dbReference type="STRING" id="409849.ENSPMGP00000012988"/>
<keyword evidence="6" id="KW-1015">Disulfide bond</keyword>
<dbReference type="InterPro" id="IPR015615">
    <property type="entry name" value="TGF-beta-rel"/>
</dbReference>
<keyword evidence="4 9" id="KW-0732">Signal</keyword>
<keyword evidence="5 8" id="KW-0339">Growth factor</keyword>
<reference evidence="11" key="2">
    <citation type="submission" date="2025-09" db="UniProtKB">
        <authorList>
            <consortium name="Ensembl"/>
        </authorList>
    </citation>
    <scope>IDENTIFICATION</scope>
</reference>
<dbReference type="GO" id="GO:0008083">
    <property type="term" value="F:growth factor activity"/>
    <property type="evidence" value="ECO:0007669"/>
    <property type="project" value="UniProtKB-KW"/>
</dbReference>
<evidence type="ECO:0000256" key="2">
    <source>
        <dbReference type="ARBA" id="ARBA00006656"/>
    </source>
</evidence>
<dbReference type="Pfam" id="PF00688">
    <property type="entry name" value="TGFb_propeptide"/>
    <property type="match status" value="1"/>
</dbReference>
<evidence type="ECO:0000313" key="12">
    <source>
        <dbReference type="Proteomes" id="UP000261520"/>
    </source>
</evidence>
<dbReference type="PROSITE" id="PS51362">
    <property type="entry name" value="TGF_BETA_2"/>
    <property type="match status" value="1"/>
</dbReference>
<name>A0A3B4A7F6_9GOBI</name>
<evidence type="ECO:0000256" key="9">
    <source>
        <dbReference type="SAM" id="SignalP"/>
    </source>
</evidence>
<dbReference type="SUPFAM" id="SSF57501">
    <property type="entry name" value="Cystine-knot cytokines"/>
    <property type="match status" value="1"/>
</dbReference>
<evidence type="ECO:0000313" key="11">
    <source>
        <dbReference type="Ensembl" id="ENSPMGP00000012988.1"/>
    </source>
</evidence>
<protein>
    <recommendedName>
        <fullName evidence="10">TGF-beta family profile domain-containing protein</fullName>
    </recommendedName>
</protein>
<comment type="subcellular location">
    <subcellularLocation>
        <location evidence="1">Secreted</location>
    </subcellularLocation>
</comment>
<dbReference type="AlphaFoldDB" id="A0A3B4A7F6"/>
<dbReference type="PROSITE" id="PS00250">
    <property type="entry name" value="TGF_BETA_1"/>
    <property type="match status" value="1"/>
</dbReference>
<dbReference type="GO" id="GO:0030509">
    <property type="term" value="P:BMP signaling pathway"/>
    <property type="evidence" value="ECO:0007669"/>
    <property type="project" value="TreeGrafter"/>
</dbReference>
<dbReference type="GO" id="GO:0005125">
    <property type="term" value="F:cytokine activity"/>
    <property type="evidence" value="ECO:0007669"/>
    <property type="project" value="TreeGrafter"/>
</dbReference>
<keyword evidence="3" id="KW-0964">Secreted</keyword>
<reference evidence="11" key="1">
    <citation type="submission" date="2025-08" db="UniProtKB">
        <authorList>
            <consortium name="Ensembl"/>
        </authorList>
    </citation>
    <scope>IDENTIFICATION</scope>
</reference>
<proteinExistence type="inferred from homology"/>
<dbReference type="Ensembl" id="ENSPMGT00000013862.1">
    <property type="protein sequence ID" value="ENSPMGP00000012988.1"/>
    <property type="gene ID" value="ENSPMGG00000010710.1"/>
</dbReference>
<evidence type="ECO:0000256" key="7">
    <source>
        <dbReference type="ARBA" id="ARBA00023180"/>
    </source>
</evidence>
<evidence type="ECO:0000256" key="5">
    <source>
        <dbReference type="ARBA" id="ARBA00023030"/>
    </source>
</evidence>
<dbReference type="Gene3D" id="2.10.90.10">
    <property type="entry name" value="Cystine-knot cytokines"/>
    <property type="match status" value="1"/>
</dbReference>
<dbReference type="InterPro" id="IPR017948">
    <property type="entry name" value="TGFb_CS"/>
</dbReference>
<evidence type="ECO:0000256" key="3">
    <source>
        <dbReference type="ARBA" id="ARBA00022525"/>
    </source>
</evidence>
<keyword evidence="7" id="KW-0325">Glycoprotein</keyword>
<evidence type="ECO:0000256" key="1">
    <source>
        <dbReference type="ARBA" id="ARBA00004613"/>
    </source>
</evidence>
<dbReference type="Proteomes" id="UP000261520">
    <property type="component" value="Unplaced"/>
</dbReference>
<dbReference type="Pfam" id="PF00019">
    <property type="entry name" value="TGF_beta"/>
    <property type="match status" value="1"/>
</dbReference>
<sequence length="440" mass="50898">MASWVFFSHWFVNCIIFLLLNDLSWSGPLRTPGNHHRAFHKRDGERISQFVPEDLLSHFLSSLNLTEQRAQSRGLVPDSKEPPQYMMELYERFNEDHAAAPSANIVRSFKNKDSRLYRDTAGGVRIYPLLFNVSVPYHEDIRLAELRFFIQIHQPHGAQQGPDCIVTVYHVREGVGWSRGVQGDMRNTDKDEALEGKDSEELVTKHVRDSDWVSFDLTHAVAHWQRSGCAEHRLEVHITNLGRQRAETLSENLNQSSDKKHNAAMIIFSDTQRHEKDAKLKLRSEHERNLVENVAREKLENYNTDHVNQAELESVEERNSNFIYDTPSRIRRSVKSDACKRMPLFVDFKDIGWDTWIIQPLGYEAYECKGECYPPLTSEVTPTRHAMVQTLLSIKNPERVSRACCVPTKLEPISLLYYENDVITFNHKYEGMVVAECGCR</sequence>
<dbReference type="SMART" id="SM00204">
    <property type="entry name" value="TGFB"/>
    <property type="match status" value="1"/>
</dbReference>
<evidence type="ECO:0000259" key="10">
    <source>
        <dbReference type="PROSITE" id="PS51362"/>
    </source>
</evidence>
<dbReference type="InterPro" id="IPR029034">
    <property type="entry name" value="Cystine-knot_cytokine"/>
</dbReference>
<dbReference type="GO" id="GO:0035239">
    <property type="term" value="P:tube morphogenesis"/>
    <property type="evidence" value="ECO:0007669"/>
    <property type="project" value="UniProtKB-ARBA"/>
</dbReference>
<dbReference type="PANTHER" id="PTHR11848:SF39">
    <property type="entry name" value="BONE MORPHOGENETIC PROTEIN 10"/>
    <property type="match status" value="1"/>
</dbReference>
<dbReference type="InterPro" id="IPR001111">
    <property type="entry name" value="TGF-b_propeptide"/>
</dbReference>